<organism evidence="3 4">
    <name type="scientific">Pseudoroseicyclus tamaricis</name>
    <dbReference type="NCBI Taxonomy" id="2705421"/>
    <lineage>
        <taxon>Bacteria</taxon>
        <taxon>Pseudomonadati</taxon>
        <taxon>Pseudomonadota</taxon>
        <taxon>Alphaproteobacteria</taxon>
        <taxon>Rhodobacterales</taxon>
        <taxon>Paracoccaceae</taxon>
        <taxon>Pseudoroseicyclus</taxon>
    </lineage>
</organism>
<evidence type="ECO:0000313" key="4">
    <source>
        <dbReference type="Proteomes" id="UP000474757"/>
    </source>
</evidence>
<evidence type="ECO:0000313" key="3">
    <source>
        <dbReference type="EMBL" id="NDV02544.1"/>
    </source>
</evidence>
<proteinExistence type="predicted"/>
<comment type="caution">
    <text evidence="3">The sequence shown here is derived from an EMBL/GenBank/DDBJ whole genome shotgun (WGS) entry which is preliminary data.</text>
</comment>
<sequence>MRIDAPLPLATSAPPSPPPGANLSRLRAAAEELEATFLAEMLKSAGLGQMPSEFGGGAGEEHFASLLRTEQARAMVAGGGIGLAEHIFRSLAEQADG</sequence>
<evidence type="ECO:0000256" key="1">
    <source>
        <dbReference type="SAM" id="MobiDB-lite"/>
    </source>
</evidence>
<accession>A0A6B2K203</accession>
<dbReference type="Pfam" id="PF10135">
    <property type="entry name" value="Rod-binding"/>
    <property type="match status" value="1"/>
</dbReference>
<dbReference type="InterPro" id="IPR019301">
    <property type="entry name" value="Flagellar_prot_FlgJ_N"/>
</dbReference>
<name>A0A6B2K203_9RHOB</name>
<dbReference type="AlphaFoldDB" id="A0A6B2K203"/>
<dbReference type="EMBL" id="JAAGAB010000004">
    <property type="protein sequence ID" value="NDV02544.1"/>
    <property type="molecule type" value="Genomic_DNA"/>
</dbReference>
<reference evidence="3 4" key="1">
    <citation type="submission" date="2020-02" db="EMBL/GenBank/DDBJ databases">
        <title>Pseudoroseicyclus tamarix, sp. nov., isolated from offshore sediment of a Tamarix chinensis forest.</title>
        <authorList>
            <person name="Gai Y."/>
        </authorList>
    </citation>
    <scope>NUCLEOTIDE SEQUENCE [LARGE SCALE GENOMIC DNA]</scope>
    <source>
        <strain evidence="3 4">CLL3-39</strain>
    </source>
</reference>
<gene>
    <name evidence="3" type="ORF">GZA08_16360</name>
</gene>
<feature type="compositionally biased region" description="Low complexity" evidence="1">
    <location>
        <begin position="1"/>
        <end position="13"/>
    </location>
</feature>
<protein>
    <submittedName>
        <fullName evidence="3">Chemotaxis protein chel</fullName>
    </submittedName>
</protein>
<evidence type="ECO:0000259" key="2">
    <source>
        <dbReference type="Pfam" id="PF10135"/>
    </source>
</evidence>
<feature type="domain" description="Flagellar protein FlgJ N-terminal" evidence="2">
    <location>
        <begin position="41"/>
        <end position="89"/>
    </location>
</feature>
<keyword evidence="4" id="KW-1185">Reference proteome</keyword>
<feature type="region of interest" description="Disordered" evidence="1">
    <location>
        <begin position="1"/>
        <end position="23"/>
    </location>
</feature>
<dbReference type="RefSeq" id="WP_163895616.1">
    <property type="nucleotide sequence ID" value="NZ_JAAFYS010000004.1"/>
</dbReference>
<dbReference type="Proteomes" id="UP000474757">
    <property type="component" value="Unassembled WGS sequence"/>
</dbReference>